<name>A0A699KFE2_TANCI</name>
<proteinExistence type="predicted"/>
<dbReference type="AlphaFoldDB" id="A0A699KFE2"/>
<sequence>MEEALAALDITPEIKQVSKKEKQSKTYLQNVDKFIFSVDFVILDMVKDFRLPIILERSFLAKARTKKHRRKDVQRLESNLKTRFSQLGRRIRGHSNSYSCGKKVYVWAGYEFAQDTRVKSSSLAISTQSEEQCSGESLDLIQLLFINFHFLNCTKGTLYKPSGGMGVELPLDLYLSLIF</sequence>
<organism evidence="1">
    <name type="scientific">Tanacetum cinerariifolium</name>
    <name type="common">Dalmatian daisy</name>
    <name type="synonym">Chrysanthemum cinerariifolium</name>
    <dbReference type="NCBI Taxonomy" id="118510"/>
    <lineage>
        <taxon>Eukaryota</taxon>
        <taxon>Viridiplantae</taxon>
        <taxon>Streptophyta</taxon>
        <taxon>Embryophyta</taxon>
        <taxon>Tracheophyta</taxon>
        <taxon>Spermatophyta</taxon>
        <taxon>Magnoliopsida</taxon>
        <taxon>eudicotyledons</taxon>
        <taxon>Gunneridae</taxon>
        <taxon>Pentapetalae</taxon>
        <taxon>asterids</taxon>
        <taxon>campanulids</taxon>
        <taxon>Asterales</taxon>
        <taxon>Asteraceae</taxon>
        <taxon>Asteroideae</taxon>
        <taxon>Anthemideae</taxon>
        <taxon>Anthemidinae</taxon>
        <taxon>Tanacetum</taxon>
    </lineage>
</organism>
<evidence type="ECO:0000313" key="1">
    <source>
        <dbReference type="EMBL" id="GFA90401.1"/>
    </source>
</evidence>
<protein>
    <submittedName>
        <fullName evidence="1">Uncharacterized protein</fullName>
    </submittedName>
</protein>
<gene>
    <name evidence="1" type="ORF">Tci_662373</name>
</gene>
<dbReference type="EMBL" id="BKCJ010511104">
    <property type="protein sequence ID" value="GFA90401.1"/>
    <property type="molecule type" value="Genomic_DNA"/>
</dbReference>
<accession>A0A699KFE2</accession>
<comment type="caution">
    <text evidence="1">The sequence shown here is derived from an EMBL/GenBank/DDBJ whole genome shotgun (WGS) entry which is preliminary data.</text>
</comment>
<reference evidence="1" key="1">
    <citation type="journal article" date="2019" name="Sci. Rep.">
        <title>Draft genome of Tanacetum cinerariifolium, the natural source of mosquito coil.</title>
        <authorList>
            <person name="Yamashiro T."/>
            <person name="Shiraishi A."/>
            <person name="Satake H."/>
            <person name="Nakayama K."/>
        </authorList>
    </citation>
    <scope>NUCLEOTIDE SEQUENCE</scope>
</reference>